<keyword evidence="5" id="KW-1185">Reference proteome</keyword>
<dbReference type="Proteomes" id="UP001054902">
    <property type="component" value="Unassembled WGS sequence"/>
</dbReference>
<comment type="caution">
    <text evidence="4">The sequence shown here is derived from an EMBL/GenBank/DDBJ whole genome shotgun (WGS) entry which is preliminary data.</text>
</comment>
<gene>
    <name evidence="4" type="ORF">CTEN210_11320</name>
</gene>
<dbReference type="GO" id="GO:0005634">
    <property type="term" value="C:nucleus"/>
    <property type="evidence" value="ECO:0007669"/>
    <property type="project" value="UniProtKB-UniRule"/>
</dbReference>
<accession>A0AAD3H9F7</accession>
<evidence type="ECO:0000259" key="3">
    <source>
        <dbReference type="PROSITE" id="PS50118"/>
    </source>
</evidence>
<sequence length="393" mass="43674">MGMMATNNDSPTGSFNKERGSPSLLPGGQINQHSRSAPPPSHETNRASSSINIPGPSDFTPRGYNNNSLDSLGMTNWNSCNELLQLQQQQQQQQMMMMQAGGGADLLFRGNSASNADDLLLQQLKLQQQLLGQSQQMNLVHSLPGLQTAGGNQAFNLNGSIPLAMNQGGLNSLYQDPLQQQYQLLQLLSSNPAASQLLVGQNLQSLNLPTQGLQAGVSAFPFLSSNDQVTARNPPEGGKKKRKFHSKPSGDDARNPLSAYNFFFSEEREIILALLPDKVEEGQKNIEDMEVDELNDFLSKQSLPEEEMEALQKKIRENTQKILDTHYEKDKPKKSHKKMHGKINFQKLASLIGTRWRSKSNDEKARYFELSKKDKERFENCLKDSLGSNMNAL</sequence>
<feature type="compositionally biased region" description="Polar residues" evidence="2">
    <location>
        <begin position="1"/>
        <end position="15"/>
    </location>
</feature>
<evidence type="ECO:0000256" key="1">
    <source>
        <dbReference type="PROSITE-ProRule" id="PRU00267"/>
    </source>
</evidence>
<dbReference type="InterPro" id="IPR036910">
    <property type="entry name" value="HMG_box_dom_sf"/>
</dbReference>
<dbReference type="SUPFAM" id="SSF47095">
    <property type="entry name" value="HMG-box"/>
    <property type="match status" value="1"/>
</dbReference>
<organism evidence="4 5">
    <name type="scientific">Chaetoceros tenuissimus</name>
    <dbReference type="NCBI Taxonomy" id="426638"/>
    <lineage>
        <taxon>Eukaryota</taxon>
        <taxon>Sar</taxon>
        <taxon>Stramenopiles</taxon>
        <taxon>Ochrophyta</taxon>
        <taxon>Bacillariophyta</taxon>
        <taxon>Coscinodiscophyceae</taxon>
        <taxon>Chaetocerotophycidae</taxon>
        <taxon>Chaetocerotales</taxon>
        <taxon>Chaetocerotaceae</taxon>
        <taxon>Chaetoceros</taxon>
    </lineage>
</organism>
<dbReference type="InterPro" id="IPR009071">
    <property type="entry name" value="HMG_box_dom"/>
</dbReference>
<keyword evidence="1" id="KW-0238">DNA-binding</keyword>
<feature type="region of interest" description="Disordered" evidence="2">
    <location>
        <begin position="1"/>
        <end position="67"/>
    </location>
</feature>
<dbReference type="AlphaFoldDB" id="A0AAD3H9F7"/>
<dbReference type="CDD" id="cd00084">
    <property type="entry name" value="HMG-box_SF"/>
    <property type="match status" value="1"/>
</dbReference>
<feature type="domain" description="HMG box" evidence="3">
    <location>
        <begin position="304"/>
        <end position="386"/>
    </location>
</feature>
<dbReference type="GO" id="GO:0003677">
    <property type="term" value="F:DNA binding"/>
    <property type="evidence" value="ECO:0007669"/>
    <property type="project" value="UniProtKB-UniRule"/>
</dbReference>
<evidence type="ECO:0000313" key="5">
    <source>
        <dbReference type="Proteomes" id="UP001054902"/>
    </source>
</evidence>
<proteinExistence type="predicted"/>
<feature type="region of interest" description="Disordered" evidence="2">
    <location>
        <begin position="226"/>
        <end position="252"/>
    </location>
</feature>
<feature type="DNA-binding region" description="HMG box" evidence="1">
    <location>
        <begin position="304"/>
        <end position="386"/>
    </location>
</feature>
<dbReference type="PROSITE" id="PS50118">
    <property type="entry name" value="HMG_BOX_2"/>
    <property type="match status" value="1"/>
</dbReference>
<name>A0AAD3H9F7_9STRA</name>
<dbReference type="Gene3D" id="1.10.30.10">
    <property type="entry name" value="High mobility group box domain"/>
    <property type="match status" value="1"/>
</dbReference>
<keyword evidence="1" id="KW-0539">Nucleus</keyword>
<evidence type="ECO:0000256" key="2">
    <source>
        <dbReference type="SAM" id="MobiDB-lite"/>
    </source>
</evidence>
<dbReference type="EMBL" id="BLLK01000047">
    <property type="protein sequence ID" value="GFH54844.1"/>
    <property type="molecule type" value="Genomic_DNA"/>
</dbReference>
<reference evidence="4 5" key="1">
    <citation type="journal article" date="2021" name="Sci. Rep.">
        <title>The genome of the diatom Chaetoceros tenuissimus carries an ancient integrated fragment of an extant virus.</title>
        <authorList>
            <person name="Hongo Y."/>
            <person name="Kimura K."/>
            <person name="Takaki Y."/>
            <person name="Yoshida Y."/>
            <person name="Baba S."/>
            <person name="Kobayashi G."/>
            <person name="Nagasaki K."/>
            <person name="Hano T."/>
            <person name="Tomaru Y."/>
        </authorList>
    </citation>
    <scope>NUCLEOTIDE SEQUENCE [LARGE SCALE GENOMIC DNA]</scope>
    <source>
        <strain evidence="4 5">NIES-3715</strain>
    </source>
</reference>
<evidence type="ECO:0000313" key="4">
    <source>
        <dbReference type="EMBL" id="GFH54844.1"/>
    </source>
</evidence>
<protein>
    <recommendedName>
        <fullName evidence="3">HMG box domain-containing protein</fullName>
    </recommendedName>
</protein>